<evidence type="ECO:0000313" key="2">
    <source>
        <dbReference type="EMBL" id="TMW63231.1"/>
    </source>
</evidence>
<feature type="compositionally biased region" description="Basic and acidic residues" evidence="1">
    <location>
        <begin position="130"/>
        <end position="148"/>
    </location>
</feature>
<reference evidence="2" key="1">
    <citation type="submission" date="2019-03" db="EMBL/GenBank/DDBJ databases">
        <title>Long read genome sequence of the mycoparasitic Pythium oligandrum ATCC 38472 isolated from sugarbeet rhizosphere.</title>
        <authorList>
            <person name="Gaulin E."/>
        </authorList>
    </citation>
    <scope>NUCLEOTIDE SEQUENCE</scope>
    <source>
        <strain evidence="2">ATCC 38472_TT</strain>
    </source>
</reference>
<dbReference type="AlphaFoldDB" id="A0A8K1CGR3"/>
<dbReference type="Proteomes" id="UP000794436">
    <property type="component" value="Unassembled WGS sequence"/>
</dbReference>
<name>A0A8K1CGR3_PYTOL</name>
<evidence type="ECO:0000313" key="3">
    <source>
        <dbReference type="Proteomes" id="UP000794436"/>
    </source>
</evidence>
<protein>
    <submittedName>
        <fullName evidence="2">Uncharacterized protein</fullName>
    </submittedName>
</protein>
<feature type="compositionally biased region" description="Basic and acidic residues" evidence="1">
    <location>
        <begin position="102"/>
        <end position="116"/>
    </location>
</feature>
<gene>
    <name evidence="2" type="ORF">Poli38472_002172</name>
</gene>
<accession>A0A8K1CGR3</accession>
<evidence type="ECO:0000256" key="1">
    <source>
        <dbReference type="SAM" id="MobiDB-lite"/>
    </source>
</evidence>
<keyword evidence="3" id="KW-1185">Reference proteome</keyword>
<organism evidence="2 3">
    <name type="scientific">Pythium oligandrum</name>
    <name type="common">Mycoparasitic fungus</name>
    <dbReference type="NCBI Taxonomy" id="41045"/>
    <lineage>
        <taxon>Eukaryota</taxon>
        <taxon>Sar</taxon>
        <taxon>Stramenopiles</taxon>
        <taxon>Oomycota</taxon>
        <taxon>Peronosporomycetes</taxon>
        <taxon>Pythiales</taxon>
        <taxon>Pythiaceae</taxon>
        <taxon>Pythium</taxon>
    </lineage>
</organism>
<dbReference type="EMBL" id="SPLM01000072">
    <property type="protein sequence ID" value="TMW63231.1"/>
    <property type="molecule type" value="Genomic_DNA"/>
</dbReference>
<feature type="region of interest" description="Disordered" evidence="1">
    <location>
        <begin position="57"/>
        <end position="152"/>
    </location>
</feature>
<sequence>MADQNGFKMEQTRDDVDVKMTPQERAWHWQERYAVRDPEEAYRKQVLKITKQLSFTEWNRRKKESSDTSLNFKNEEEDDAEKRARSEESFLQWVKSKRQTKKPVEKEKSKQKKNEPYVKPPSLHVNVPQKKTESEMVKRVKPKTETSRSRGKNVNAAYDEWLQRKKKETRVKKHQALLEEEIRQREERLRHVMQWQKKDIVCAYSTNGPLRKVSGFLFAA</sequence>
<proteinExistence type="predicted"/>
<comment type="caution">
    <text evidence="2">The sequence shown here is derived from an EMBL/GenBank/DDBJ whole genome shotgun (WGS) entry which is preliminary data.</text>
</comment>